<evidence type="ECO:0000256" key="2">
    <source>
        <dbReference type="SAM" id="Phobius"/>
    </source>
</evidence>
<keyword evidence="2" id="KW-0472">Membrane</keyword>
<dbReference type="InterPro" id="IPR035513">
    <property type="entry name" value="Invertase/methylesterase_inhib"/>
</dbReference>
<gene>
    <name evidence="4" type="ORF">Fot_29869</name>
</gene>
<dbReference type="Pfam" id="PF04043">
    <property type="entry name" value="PMEI"/>
    <property type="match status" value="1"/>
</dbReference>
<proteinExistence type="predicted"/>
<dbReference type="EMBL" id="JBFOLJ010000008">
    <property type="protein sequence ID" value="KAL2515898.1"/>
    <property type="molecule type" value="Genomic_DNA"/>
</dbReference>
<dbReference type="SUPFAM" id="SSF101148">
    <property type="entry name" value="Plant invertase/pectin methylesterase inhibitor"/>
    <property type="match status" value="1"/>
</dbReference>
<comment type="caution">
    <text evidence="4">The sequence shown here is derived from an EMBL/GenBank/DDBJ whole genome shotgun (WGS) entry which is preliminary data.</text>
</comment>
<dbReference type="InterPro" id="IPR006501">
    <property type="entry name" value="Pectinesterase_inhib_dom"/>
</dbReference>
<evidence type="ECO:0000259" key="3">
    <source>
        <dbReference type="SMART" id="SM00856"/>
    </source>
</evidence>
<dbReference type="Proteomes" id="UP001604277">
    <property type="component" value="Unassembled WGS sequence"/>
</dbReference>
<dbReference type="InterPro" id="IPR051955">
    <property type="entry name" value="PME_Inhibitor"/>
</dbReference>
<sequence length="363" mass="40862">MLKLARQRNFHLHQPINVTQNDDNVGDSIEKNVLALSLSQPEIDKHPVDAGELVDLCKSTSRPPDVELELTDNLQDDQGNERAEVFTQNRGGSVSAADGLPGGIDNLDGDVVAEFNFLFTNFISHVYSEKVLKRHTESQSPSTNSVQAIQVLCSVTRYPHHCIASISALYNQRRRRHPFSKTDPSMIFTLSLHVAINELKPLIQLPKKLASKTQNRQINSALKNCGKLLNYSVSQLNRSLISSDGKKSMANETMIGDLTAWIRSGISSVDKCLKGLEPMKSEWRVARVKFNKAEVYMGNSLRILENKNAINQVFYPAVQSIMASLMLNRESYVLNIFLICSQYLVMVFLICFLLRLMISRPRR</sequence>
<feature type="domain" description="Pectinesterase inhibitor" evidence="3">
    <location>
        <begin position="144"/>
        <end position="303"/>
    </location>
</feature>
<evidence type="ECO:0000256" key="1">
    <source>
        <dbReference type="ARBA" id="ARBA00022729"/>
    </source>
</evidence>
<dbReference type="Gene3D" id="1.20.140.40">
    <property type="entry name" value="Invertase/pectin methylesterase inhibitor family protein"/>
    <property type="match status" value="1"/>
</dbReference>
<keyword evidence="2" id="KW-0812">Transmembrane</keyword>
<organism evidence="4 5">
    <name type="scientific">Forsythia ovata</name>
    <dbReference type="NCBI Taxonomy" id="205694"/>
    <lineage>
        <taxon>Eukaryota</taxon>
        <taxon>Viridiplantae</taxon>
        <taxon>Streptophyta</taxon>
        <taxon>Embryophyta</taxon>
        <taxon>Tracheophyta</taxon>
        <taxon>Spermatophyta</taxon>
        <taxon>Magnoliopsida</taxon>
        <taxon>eudicotyledons</taxon>
        <taxon>Gunneridae</taxon>
        <taxon>Pentapetalae</taxon>
        <taxon>asterids</taxon>
        <taxon>lamiids</taxon>
        <taxon>Lamiales</taxon>
        <taxon>Oleaceae</taxon>
        <taxon>Forsythieae</taxon>
        <taxon>Forsythia</taxon>
    </lineage>
</organism>
<dbReference type="PANTHER" id="PTHR31080">
    <property type="entry name" value="PECTINESTERASE INHIBITOR-LIKE"/>
    <property type="match status" value="1"/>
</dbReference>
<keyword evidence="5" id="KW-1185">Reference proteome</keyword>
<name>A0ABD1TTN4_9LAMI</name>
<reference evidence="5" key="1">
    <citation type="submission" date="2024-07" db="EMBL/GenBank/DDBJ databases">
        <title>Two chromosome-level genome assemblies of Korean endemic species Abeliophyllum distichum and Forsythia ovata (Oleaceae).</title>
        <authorList>
            <person name="Jang H."/>
        </authorList>
    </citation>
    <scope>NUCLEOTIDE SEQUENCE [LARGE SCALE GENOMIC DNA]</scope>
</reference>
<dbReference type="NCBIfam" id="TIGR01614">
    <property type="entry name" value="PME_inhib"/>
    <property type="match status" value="1"/>
</dbReference>
<dbReference type="AlphaFoldDB" id="A0ABD1TTN4"/>
<evidence type="ECO:0000313" key="4">
    <source>
        <dbReference type="EMBL" id="KAL2515898.1"/>
    </source>
</evidence>
<keyword evidence="1" id="KW-0732">Signal</keyword>
<protein>
    <submittedName>
        <fullName evidence="4">Pectinesterase</fullName>
    </submittedName>
</protein>
<accession>A0ABD1TTN4</accession>
<feature type="transmembrane region" description="Helical" evidence="2">
    <location>
        <begin position="332"/>
        <end position="358"/>
    </location>
</feature>
<keyword evidence="2" id="KW-1133">Transmembrane helix</keyword>
<dbReference type="CDD" id="cd15798">
    <property type="entry name" value="PMEI-like_3"/>
    <property type="match status" value="1"/>
</dbReference>
<dbReference type="SMART" id="SM00856">
    <property type="entry name" value="PMEI"/>
    <property type="match status" value="1"/>
</dbReference>
<dbReference type="PANTHER" id="PTHR31080:SF303">
    <property type="entry name" value="PECTINESTERASE 1-LIKE"/>
    <property type="match status" value="1"/>
</dbReference>
<evidence type="ECO:0000313" key="5">
    <source>
        <dbReference type="Proteomes" id="UP001604277"/>
    </source>
</evidence>